<feature type="modified residue" description="N6-(pyridoxal phosphate)lysine" evidence="4">
    <location>
        <position position="189"/>
    </location>
</feature>
<feature type="active site" description="Proton acceptor" evidence="3">
    <location>
        <position position="189"/>
    </location>
</feature>
<gene>
    <name evidence="6" type="primary">fdtB_1</name>
    <name evidence="6" type="ORF">LuPra_05922</name>
</gene>
<keyword evidence="7" id="KW-1185">Reference proteome</keyword>
<keyword evidence="6" id="KW-0808">Transferase</keyword>
<dbReference type="KEGG" id="abac:LuPra_05922"/>
<keyword evidence="1 4" id="KW-0663">Pyridoxal phosphate</keyword>
<evidence type="ECO:0000256" key="1">
    <source>
        <dbReference type="ARBA" id="ARBA00022898"/>
    </source>
</evidence>
<dbReference type="InterPro" id="IPR015422">
    <property type="entry name" value="PyrdxlP-dep_Trfase_small"/>
</dbReference>
<dbReference type="PANTHER" id="PTHR30244:SF36">
    <property type="entry name" value="3-OXO-GLUCOSE-6-PHOSPHATE:GLUTAMATE AMINOTRANSFERASE"/>
    <property type="match status" value="1"/>
</dbReference>
<dbReference type="Proteomes" id="UP000076079">
    <property type="component" value="Chromosome"/>
</dbReference>
<name>A0A143PW86_LUTPR</name>
<dbReference type="Gene3D" id="3.40.640.10">
    <property type="entry name" value="Type I PLP-dependent aspartate aminotransferase-like (Major domain)"/>
    <property type="match status" value="1"/>
</dbReference>
<evidence type="ECO:0000256" key="2">
    <source>
        <dbReference type="ARBA" id="ARBA00037999"/>
    </source>
</evidence>
<dbReference type="PATRIC" id="fig|1813736.3.peg.6224"/>
<evidence type="ECO:0000313" key="7">
    <source>
        <dbReference type="Proteomes" id="UP000076079"/>
    </source>
</evidence>
<evidence type="ECO:0000313" key="6">
    <source>
        <dbReference type="EMBL" id="AMY12641.1"/>
    </source>
</evidence>
<dbReference type="GO" id="GO:0030170">
    <property type="term" value="F:pyridoxal phosphate binding"/>
    <property type="evidence" value="ECO:0007669"/>
    <property type="project" value="TreeGrafter"/>
</dbReference>
<comment type="similarity">
    <text evidence="2 5">Belongs to the DegT/DnrJ/EryC1 family.</text>
</comment>
<dbReference type="CDD" id="cd00616">
    <property type="entry name" value="AHBA_syn"/>
    <property type="match status" value="1"/>
</dbReference>
<protein>
    <submittedName>
        <fullName evidence="6">dTDP-3-amino-3,6-dideoxy-alpha-D-galactopyranose transaminase</fullName>
        <ecNumber evidence="6">2.6.1.90</ecNumber>
    </submittedName>
</protein>
<keyword evidence="6" id="KW-0032">Aminotransferase</keyword>
<dbReference type="GO" id="GO:0000271">
    <property type="term" value="P:polysaccharide biosynthetic process"/>
    <property type="evidence" value="ECO:0007669"/>
    <property type="project" value="TreeGrafter"/>
</dbReference>
<accession>A0A143PW86</accession>
<dbReference type="Pfam" id="PF01041">
    <property type="entry name" value="DegT_DnrJ_EryC1"/>
    <property type="match status" value="1"/>
</dbReference>
<dbReference type="PANTHER" id="PTHR30244">
    <property type="entry name" value="TRANSAMINASE"/>
    <property type="match status" value="1"/>
</dbReference>
<reference evidence="6 7" key="1">
    <citation type="journal article" date="2016" name="Genome Announc.">
        <title>First Complete Genome Sequence of a Subdivision 6 Acidobacterium Strain.</title>
        <authorList>
            <person name="Huang S."/>
            <person name="Vieira S."/>
            <person name="Bunk B."/>
            <person name="Riedel T."/>
            <person name="Sproer C."/>
            <person name="Overmann J."/>
        </authorList>
    </citation>
    <scope>NUCLEOTIDE SEQUENCE [LARGE SCALE GENOMIC DNA]</scope>
    <source>
        <strain evidence="7">DSM 100886 HEG_-6_39</strain>
    </source>
</reference>
<dbReference type="RefSeq" id="WP_110174082.1">
    <property type="nucleotide sequence ID" value="NZ_CP015136.1"/>
</dbReference>
<dbReference type="InterPro" id="IPR015424">
    <property type="entry name" value="PyrdxlP-dep_Trfase"/>
</dbReference>
<dbReference type="STRING" id="1855912.LuPra_05922"/>
<evidence type="ECO:0000256" key="4">
    <source>
        <dbReference type="PIRSR" id="PIRSR000390-2"/>
    </source>
</evidence>
<evidence type="ECO:0000256" key="5">
    <source>
        <dbReference type="RuleBase" id="RU004508"/>
    </source>
</evidence>
<organism evidence="6 7">
    <name type="scientific">Luteitalea pratensis</name>
    <dbReference type="NCBI Taxonomy" id="1855912"/>
    <lineage>
        <taxon>Bacteria</taxon>
        <taxon>Pseudomonadati</taxon>
        <taxon>Acidobacteriota</taxon>
        <taxon>Vicinamibacteria</taxon>
        <taxon>Vicinamibacterales</taxon>
        <taxon>Vicinamibacteraceae</taxon>
        <taxon>Luteitalea</taxon>
    </lineage>
</organism>
<dbReference type="GO" id="GO:0008483">
    <property type="term" value="F:transaminase activity"/>
    <property type="evidence" value="ECO:0007669"/>
    <property type="project" value="UniProtKB-KW"/>
</dbReference>
<dbReference type="EMBL" id="CP015136">
    <property type="protein sequence ID" value="AMY12641.1"/>
    <property type="molecule type" value="Genomic_DNA"/>
</dbReference>
<sequence length="366" mass="38614">MTASDVRVPFLSLKPGEDADALRAAVNRVIDRGWFILGPELEALEAEFAAASGAAHAVGVNTGTDAIALLLRAMGIGPGDEVITAPLSAAYTALAVMMAGARPVFADIDPERHTIDPAAVSAAITPRTAAIMPVHLYGQPADMTSLAAIATRHGLALVEDAAQAHLATCEGRPVGSFGAGAAFSFYPTKNLGALGDAGAITTGNATLADRLRRLRNGGQRTTYQHDEFGVNSRLDEMQAAILRERLQRLPAWTAQRRAIAAHYRARVAGPSVHVPREFDAGHVYHLFVVRTPKRDAFRAHMATQGVQTLVHYPKALTQQAAILSESPASCPEAERAADEVCSLPLYPSLSMADADLVADAVQSFAG</sequence>
<dbReference type="EC" id="2.6.1.90" evidence="6"/>
<evidence type="ECO:0000256" key="3">
    <source>
        <dbReference type="PIRSR" id="PIRSR000390-1"/>
    </source>
</evidence>
<reference evidence="7" key="2">
    <citation type="submission" date="2016-04" db="EMBL/GenBank/DDBJ databases">
        <title>First Complete Genome Sequence of a Subdivision 6 Acidobacterium.</title>
        <authorList>
            <person name="Huang S."/>
            <person name="Vieira S."/>
            <person name="Bunk B."/>
            <person name="Riedel T."/>
            <person name="Sproeer C."/>
            <person name="Overmann J."/>
        </authorList>
    </citation>
    <scope>NUCLEOTIDE SEQUENCE [LARGE SCALE GENOMIC DNA]</scope>
    <source>
        <strain evidence="7">DSM 100886 HEG_-6_39</strain>
    </source>
</reference>
<dbReference type="SUPFAM" id="SSF53383">
    <property type="entry name" value="PLP-dependent transferases"/>
    <property type="match status" value="1"/>
</dbReference>
<proteinExistence type="inferred from homology"/>
<dbReference type="AlphaFoldDB" id="A0A143PW86"/>
<dbReference type="InterPro" id="IPR000653">
    <property type="entry name" value="DegT/StrS_aminotransferase"/>
</dbReference>
<dbReference type="PIRSF" id="PIRSF000390">
    <property type="entry name" value="PLP_StrS"/>
    <property type="match status" value="1"/>
</dbReference>
<dbReference type="InterPro" id="IPR015421">
    <property type="entry name" value="PyrdxlP-dep_Trfase_major"/>
</dbReference>
<dbReference type="Gene3D" id="3.90.1150.10">
    <property type="entry name" value="Aspartate Aminotransferase, domain 1"/>
    <property type="match status" value="1"/>
</dbReference>
<dbReference type="OrthoDB" id="9810913at2"/>